<feature type="domain" description="HTH cro/C1-type" evidence="2">
    <location>
        <begin position="28"/>
        <end position="74"/>
    </location>
</feature>
<reference evidence="3 4" key="1">
    <citation type="submission" date="2017-07" db="EMBL/GenBank/DDBJ databases">
        <title>Amycolatopsis thailandensis Genome sequencing and assembly.</title>
        <authorList>
            <person name="Kaur N."/>
            <person name="Mayilraj S."/>
        </authorList>
    </citation>
    <scope>NUCLEOTIDE SEQUENCE [LARGE SCALE GENOMIC DNA]</scope>
    <source>
        <strain evidence="3 4">JCM 16380</strain>
    </source>
</reference>
<dbReference type="SUPFAM" id="SSF47413">
    <property type="entry name" value="lambda repressor-like DNA-binding domains"/>
    <property type="match status" value="1"/>
</dbReference>
<dbReference type="PROSITE" id="PS50943">
    <property type="entry name" value="HTH_CROC1"/>
    <property type="match status" value="1"/>
</dbReference>
<dbReference type="Pfam" id="PF01381">
    <property type="entry name" value="HTH_3"/>
    <property type="match status" value="1"/>
</dbReference>
<gene>
    <name evidence="3" type="ORF">CFP71_13380</name>
</gene>
<accession>A0A229SC49</accession>
<name>A0A229SC49_9PSEU</name>
<evidence type="ECO:0000313" key="3">
    <source>
        <dbReference type="EMBL" id="OXM56415.1"/>
    </source>
</evidence>
<organism evidence="3 4">
    <name type="scientific">Amycolatopsis thailandensis</name>
    <dbReference type="NCBI Taxonomy" id="589330"/>
    <lineage>
        <taxon>Bacteria</taxon>
        <taxon>Bacillati</taxon>
        <taxon>Actinomycetota</taxon>
        <taxon>Actinomycetes</taxon>
        <taxon>Pseudonocardiales</taxon>
        <taxon>Pseudonocardiaceae</taxon>
        <taxon>Amycolatopsis</taxon>
    </lineage>
</organism>
<dbReference type="EMBL" id="NMQT01000043">
    <property type="protein sequence ID" value="OXM56415.1"/>
    <property type="molecule type" value="Genomic_DNA"/>
</dbReference>
<dbReference type="OrthoDB" id="3693521at2"/>
<feature type="region of interest" description="Disordered" evidence="1">
    <location>
        <begin position="302"/>
        <end position="328"/>
    </location>
</feature>
<keyword evidence="4" id="KW-1185">Reference proteome</keyword>
<feature type="compositionally biased region" description="Polar residues" evidence="1">
    <location>
        <begin position="318"/>
        <end position="328"/>
    </location>
</feature>
<feature type="region of interest" description="Disordered" evidence="1">
    <location>
        <begin position="1"/>
        <end position="29"/>
    </location>
</feature>
<evidence type="ECO:0000259" key="2">
    <source>
        <dbReference type="PROSITE" id="PS50943"/>
    </source>
</evidence>
<dbReference type="Gene3D" id="1.10.260.40">
    <property type="entry name" value="lambda repressor-like DNA-binding domains"/>
    <property type="match status" value="1"/>
</dbReference>
<sequence>MRGQASFDRVAMKSTRTAFPRPDRGRDGLSLDELADRVGTSRRQLVRYEMGEATPEPARIAALAAALECDVRELSGVAPDADTLRTLRRNAGLTLRVAATRVRPHLVRPRLRSSVWLLGEVEAGRLPAAWCSPQNHARVIAAMAAVYKQSASRVEAAMPACLPTNVVQQAPRAEVVPSCPLVTPAPDTWYARSPSCELVASPSSISHQVHADDSVDWSVPAVLGCSQCGTTHEVTPFDLLPHDSVITCPRSTCGKVTQVPAEAVEVVCVHCGLHPPGPAALLDPARSNVAKAVRYGHTLKCRRRSRRKRPGKPLSATLRRSCSIPETD</sequence>
<dbReference type="SMART" id="SM00530">
    <property type="entry name" value="HTH_XRE"/>
    <property type="match status" value="1"/>
</dbReference>
<dbReference type="CDD" id="cd00093">
    <property type="entry name" value="HTH_XRE"/>
    <property type="match status" value="1"/>
</dbReference>
<dbReference type="AlphaFoldDB" id="A0A229SC49"/>
<dbReference type="InterPro" id="IPR010982">
    <property type="entry name" value="Lambda_DNA-bd_dom_sf"/>
</dbReference>
<proteinExistence type="predicted"/>
<feature type="compositionally biased region" description="Basic residues" evidence="1">
    <location>
        <begin position="302"/>
        <end position="311"/>
    </location>
</feature>
<evidence type="ECO:0000313" key="4">
    <source>
        <dbReference type="Proteomes" id="UP000215223"/>
    </source>
</evidence>
<dbReference type="RefSeq" id="WP_093934175.1">
    <property type="nucleotide sequence ID" value="NZ_NMQT01000043.1"/>
</dbReference>
<evidence type="ECO:0000256" key="1">
    <source>
        <dbReference type="SAM" id="MobiDB-lite"/>
    </source>
</evidence>
<dbReference type="Proteomes" id="UP000215223">
    <property type="component" value="Unassembled WGS sequence"/>
</dbReference>
<protein>
    <recommendedName>
        <fullName evidence="2">HTH cro/C1-type domain-containing protein</fullName>
    </recommendedName>
</protein>
<dbReference type="GO" id="GO:0003677">
    <property type="term" value="F:DNA binding"/>
    <property type="evidence" value="ECO:0007669"/>
    <property type="project" value="InterPro"/>
</dbReference>
<comment type="caution">
    <text evidence="3">The sequence shown here is derived from an EMBL/GenBank/DDBJ whole genome shotgun (WGS) entry which is preliminary data.</text>
</comment>
<dbReference type="InterPro" id="IPR001387">
    <property type="entry name" value="Cro/C1-type_HTH"/>
</dbReference>